<gene>
    <name evidence="3" type="ORF">O0S08_05595</name>
</gene>
<name>A0ABY7H8N7_9BACT</name>
<evidence type="ECO:0000313" key="3">
    <source>
        <dbReference type="EMBL" id="WAS95617.1"/>
    </source>
</evidence>
<keyword evidence="4" id="KW-1185">Reference proteome</keyword>
<dbReference type="PROSITE" id="PS51257">
    <property type="entry name" value="PROKAR_LIPOPROTEIN"/>
    <property type="match status" value="1"/>
</dbReference>
<accession>A0ABY7H8N7</accession>
<evidence type="ECO:0000256" key="1">
    <source>
        <dbReference type="SAM" id="MobiDB-lite"/>
    </source>
</evidence>
<keyword evidence="2" id="KW-0732">Signal</keyword>
<evidence type="ECO:0000256" key="2">
    <source>
        <dbReference type="SAM" id="SignalP"/>
    </source>
</evidence>
<evidence type="ECO:0000313" key="4">
    <source>
        <dbReference type="Proteomes" id="UP001164459"/>
    </source>
</evidence>
<protein>
    <recommendedName>
        <fullName evidence="5">Kazal-type serine protease inhibitor domain-containing protein</fullName>
    </recommendedName>
</protein>
<feature type="chain" id="PRO_5047470037" description="Kazal-type serine protease inhibitor domain-containing protein" evidence="2">
    <location>
        <begin position="18"/>
        <end position="164"/>
    </location>
</feature>
<dbReference type="Proteomes" id="UP001164459">
    <property type="component" value="Chromosome"/>
</dbReference>
<feature type="compositionally biased region" description="Low complexity" evidence="1">
    <location>
        <begin position="29"/>
        <end position="52"/>
    </location>
</feature>
<feature type="compositionally biased region" description="Low complexity" evidence="1">
    <location>
        <begin position="59"/>
        <end position="71"/>
    </location>
</feature>
<evidence type="ECO:0008006" key="5">
    <source>
        <dbReference type="Google" id="ProtNLM"/>
    </source>
</evidence>
<feature type="signal peptide" evidence="2">
    <location>
        <begin position="1"/>
        <end position="17"/>
    </location>
</feature>
<reference evidence="3" key="1">
    <citation type="submission" date="2022-11" db="EMBL/GenBank/DDBJ databases">
        <title>Minimal conservation of predation-associated metabolite biosynthetic gene clusters underscores biosynthetic potential of Myxococcota including descriptions for ten novel species: Archangium lansinium sp. nov., Myxococcus landrumus sp. nov., Nannocystis bai.</title>
        <authorList>
            <person name="Ahearne A."/>
            <person name="Stevens C."/>
            <person name="Dowd S."/>
        </authorList>
    </citation>
    <scope>NUCLEOTIDE SEQUENCE</scope>
    <source>
        <strain evidence="3">Fl3</strain>
    </source>
</reference>
<feature type="region of interest" description="Disordered" evidence="1">
    <location>
        <begin position="23"/>
        <end position="77"/>
    </location>
</feature>
<dbReference type="RefSeq" id="WP_269037964.1">
    <property type="nucleotide sequence ID" value="NZ_CP114040.1"/>
</dbReference>
<proteinExistence type="predicted"/>
<dbReference type="EMBL" id="CP114040">
    <property type="protein sequence ID" value="WAS95617.1"/>
    <property type="molecule type" value="Genomic_DNA"/>
</dbReference>
<organism evidence="3 4">
    <name type="scientific">Nannocystis punicea</name>
    <dbReference type="NCBI Taxonomy" id="2995304"/>
    <lineage>
        <taxon>Bacteria</taxon>
        <taxon>Pseudomonadati</taxon>
        <taxon>Myxococcota</taxon>
        <taxon>Polyangia</taxon>
        <taxon>Nannocystales</taxon>
        <taxon>Nannocystaceae</taxon>
        <taxon>Nannocystis</taxon>
    </lineage>
</organism>
<sequence length="164" mass="16922">MSGLRLHPFLAALALLAACSDTGKDTDGDTTTTTTTSGGTAATTSGGGTETTTGDDTEATASSTAPTGSTTVMPDPDYRRECQAGDFVCDDLGCEEVTIPDECYKRCTPDGEVGGVDSECDEPERPFCSQVGLADGGDFACNACVHICKAESENWCDFAADECQ</sequence>